<organism evidence="1 2">
    <name type="scientific">Lepeophtheirus salmonis</name>
    <name type="common">Salmon louse</name>
    <name type="synonym">Caligus salmonis</name>
    <dbReference type="NCBI Taxonomy" id="72036"/>
    <lineage>
        <taxon>Eukaryota</taxon>
        <taxon>Metazoa</taxon>
        <taxon>Ecdysozoa</taxon>
        <taxon>Arthropoda</taxon>
        <taxon>Crustacea</taxon>
        <taxon>Multicrustacea</taxon>
        <taxon>Hexanauplia</taxon>
        <taxon>Copepoda</taxon>
        <taxon>Siphonostomatoida</taxon>
        <taxon>Caligidae</taxon>
        <taxon>Lepeophtheirus</taxon>
    </lineage>
</organism>
<dbReference type="AlphaFoldDB" id="A0A817F9W0"/>
<sequence>MLPFVEHEYTLAVEYSDDVHLFITRGDLKVWFKWQKDESNGMSERASTSHKVCPRYLHLAVLLRDRMCENIDIHCYFAVITTTKCHSYGIYTTTPGGSF</sequence>
<comment type="caution">
    <text evidence="1">The sequence shown here is derived from an EMBL/GenBank/DDBJ whole genome shotgun (WGS) entry which is preliminary data.</text>
</comment>
<accession>A0A817F9W0</accession>
<keyword evidence="2" id="KW-1185">Reference proteome</keyword>
<dbReference type="EMBL" id="CAJNVT010000014">
    <property type="protein sequence ID" value="CAF2741872.1"/>
    <property type="molecule type" value="Genomic_DNA"/>
</dbReference>
<evidence type="ECO:0000313" key="1">
    <source>
        <dbReference type="EMBL" id="CAF2741872.1"/>
    </source>
</evidence>
<gene>
    <name evidence="1" type="ORF">LSAA_89</name>
</gene>
<dbReference type="Proteomes" id="UP000675881">
    <property type="component" value="Unassembled WGS sequence"/>
</dbReference>
<reference evidence="1" key="1">
    <citation type="submission" date="2021-02" db="EMBL/GenBank/DDBJ databases">
        <authorList>
            <person name="Bekaert M."/>
        </authorList>
    </citation>
    <scope>NUCLEOTIDE SEQUENCE</scope>
    <source>
        <strain evidence="1">IoA-00</strain>
    </source>
</reference>
<name>A0A817F9W0_LEPSM</name>
<proteinExistence type="predicted"/>
<protein>
    <submittedName>
        <fullName evidence="1">(salmon louse) hypothetical protein</fullName>
    </submittedName>
</protein>
<evidence type="ECO:0000313" key="2">
    <source>
        <dbReference type="Proteomes" id="UP000675881"/>
    </source>
</evidence>